<dbReference type="SUPFAM" id="SSF52151">
    <property type="entry name" value="FabD/lysophospholipase-like"/>
    <property type="match status" value="1"/>
</dbReference>
<accession>A0A4Y1WUM1</accession>
<dbReference type="Gene3D" id="3.40.1090.10">
    <property type="entry name" value="Cytosolic phospholipase A2 catalytic domain"/>
    <property type="match status" value="1"/>
</dbReference>
<dbReference type="CDD" id="cd07205">
    <property type="entry name" value="Pat_PNPLA6_PNPLA7_NTE1_like"/>
    <property type="match status" value="1"/>
</dbReference>
<feature type="active site" description="Proton acceptor" evidence="1">
    <location>
        <position position="217"/>
    </location>
</feature>
<keyword evidence="1" id="KW-0443">Lipid metabolism</keyword>
<dbReference type="KEGG" id="acou:A5CBH24_11210"/>
<feature type="short sequence motif" description="GXGXXG" evidence="1">
    <location>
        <begin position="30"/>
        <end position="35"/>
    </location>
</feature>
<dbReference type="GO" id="GO:0016042">
    <property type="term" value="P:lipid catabolic process"/>
    <property type="evidence" value="ECO:0007669"/>
    <property type="project" value="UniProtKB-UniRule"/>
</dbReference>
<keyword evidence="3" id="KW-1185">Reference proteome</keyword>
<feature type="short sequence motif" description="DGA/G" evidence="1">
    <location>
        <begin position="217"/>
        <end position="219"/>
    </location>
</feature>
<dbReference type="InterPro" id="IPR002641">
    <property type="entry name" value="PNPLA_dom"/>
</dbReference>
<dbReference type="GO" id="GO:0016787">
    <property type="term" value="F:hydrolase activity"/>
    <property type="evidence" value="ECO:0007669"/>
    <property type="project" value="UniProtKB-UniRule"/>
</dbReference>
<feature type="active site" description="Nucleophile" evidence="1">
    <location>
        <position position="59"/>
    </location>
</feature>
<protein>
    <submittedName>
        <fullName evidence="2">Patatin</fullName>
    </submittedName>
</protein>
<gene>
    <name evidence="2" type="ORF">A5CBH24_11210</name>
</gene>
<keyword evidence="1" id="KW-0378">Hydrolase</keyword>
<evidence type="ECO:0000256" key="1">
    <source>
        <dbReference type="PROSITE-ProRule" id="PRU01161"/>
    </source>
</evidence>
<dbReference type="Proteomes" id="UP000318946">
    <property type="component" value="Chromosome"/>
</dbReference>
<dbReference type="GeneID" id="78341839"/>
<proteinExistence type="predicted"/>
<sequence length="773" mass="88051">MLRKSLAFVVVALLLAAGASAQSVGLVLSGGGAKGLYHIGVIQALEENEIPIDYVAGTSMGSIIAALYAAGYSPEEMRAIVDSGQVREWVSGRIDSRYASYYRQMQDQPSMLTLRLNLRDEEKRSDAKNKSRLVLPSHLISSSQIDLALAELLTPASTASGGDFDRLMVPFRCVASDLVARKPYVLKTGDLGEAVRASMAIPLAFNPIEKDSMLLYDGGIYDNFPWKPLDETFRPDYLIGSKCTSGNTEPNAKSIMDQVWMLTMEKTDYDMPAGRSTLIERAVDVSMLDFSQADAIIQSGYDDTMALMDSLKSAVPRRMSRGEALRRRAAFRERCPELLFNRYAIEGLNPAQTTYVRDNMQLDHQHDGEPKILSFERVKDKYFSVLADGNFSTEYPYMRYDPKSGYYGIDFRLTTKPDYKILIGGNISSTAFNQAYVGFEYHRIRHAANRYYTHLFLGPVSSAVMLGGRTDFFLWRPLFVDYSYNFTARNYKNGNFGNLTSVSNTESMKFLENFLSLGFGFPVTHRSAFVIRLNGGQERYYYSLDRASYKENYYEDLTTLNYISPKIELRRSSLDRMIFPHSGTSLSLSGIYLYGRDRFVPSPYSRDEQRLRKSKRDVSWWGARIVWNQYFQISGSKWFSLGYGAEAVVTTIPTLSNDKVTRMLMPAYRPTLHSQTVYMPEYRAKRYAAVSVMPTFDFSDRFFLRTGIYAMFAERFRPTDDRMRYIVDASLVYHTGIGPISLSLTKYNVKNWDNLFLTFNFGYAMFRPRGIHY</sequence>
<dbReference type="AlphaFoldDB" id="A0A4Y1WUM1"/>
<dbReference type="EMBL" id="AP019735">
    <property type="protein sequence ID" value="BBL03808.1"/>
    <property type="molecule type" value="Genomic_DNA"/>
</dbReference>
<feature type="short sequence motif" description="GXSXG" evidence="1">
    <location>
        <begin position="57"/>
        <end position="61"/>
    </location>
</feature>
<dbReference type="PANTHER" id="PTHR14226:SF29">
    <property type="entry name" value="NEUROPATHY TARGET ESTERASE SWS"/>
    <property type="match status" value="1"/>
</dbReference>
<dbReference type="InterPro" id="IPR016035">
    <property type="entry name" value="Acyl_Trfase/lysoPLipase"/>
</dbReference>
<organism evidence="2 3">
    <name type="scientific">Alistipes communis</name>
    <dbReference type="NCBI Taxonomy" id="2585118"/>
    <lineage>
        <taxon>Bacteria</taxon>
        <taxon>Pseudomonadati</taxon>
        <taxon>Bacteroidota</taxon>
        <taxon>Bacteroidia</taxon>
        <taxon>Bacteroidales</taxon>
        <taxon>Rikenellaceae</taxon>
        <taxon>Alistipes</taxon>
    </lineage>
</organism>
<dbReference type="Pfam" id="PF01734">
    <property type="entry name" value="Patatin"/>
    <property type="match status" value="1"/>
</dbReference>
<reference evidence="3" key="1">
    <citation type="submission" date="2019-06" db="EMBL/GenBank/DDBJ databases">
        <title>Alistipes onderdonkii subsp. vulgaris subsp. nov., Alistipes dispar sp. nov. and Alistipes communis sp. nov., isolated from human faeces, and creation of Alistipes onderdonkii subsp. onderdonkii subsp. nov.</title>
        <authorList>
            <person name="Sakamoto M."/>
            <person name="Ikeyama N."/>
            <person name="Ogata Y."/>
            <person name="Suda W."/>
            <person name="Iino T."/>
            <person name="Hattori M."/>
            <person name="Ohkuma M."/>
        </authorList>
    </citation>
    <scope>NUCLEOTIDE SEQUENCE [LARGE SCALE GENOMIC DNA]</scope>
    <source>
        <strain evidence="3">5CBH24</strain>
    </source>
</reference>
<dbReference type="PANTHER" id="PTHR14226">
    <property type="entry name" value="NEUROPATHY TARGET ESTERASE/SWISS CHEESE D.MELANOGASTER"/>
    <property type="match status" value="1"/>
</dbReference>
<evidence type="ECO:0000313" key="3">
    <source>
        <dbReference type="Proteomes" id="UP000318946"/>
    </source>
</evidence>
<dbReference type="InterPro" id="IPR050301">
    <property type="entry name" value="NTE"/>
</dbReference>
<name>A0A4Y1WUM1_9BACT</name>
<keyword evidence="1" id="KW-0442">Lipid degradation</keyword>
<dbReference type="PROSITE" id="PS51635">
    <property type="entry name" value="PNPLA"/>
    <property type="match status" value="1"/>
</dbReference>
<dbReference type="OrthoDB" id="9770965at2"/>
<evidence type="ECO:0000313" key="2">
    <source>
        <dbReference type="EMBL" id="BBL03808.1"/>
    </source>
</evidence>
<dbReference type="RefSeq" id="WP_019130739.1">
    <property type="nucleotide sequence ID" value="NZ_AP019735.1"/>
</dbReference>